<keyword evidence="2" id="KW-1185">Reference proteome</keyword>
<dbReference type="EMBL" id="VIVQ01000001">
    <property type="protein sequence ID" value="TWE13262.1"/>
    <property type="molecule type" value="Genomic_DNA"/>
</dbReference>
<dbReference type="OrthoDB" id="5149619at2"/>
<name>A0A561ECD1_9MICO</name>
<sequence>MCREREQCPGRETEALQSVSSGDFKLSSTIAEADLIARAKRHDYAIRVVFERADGRVCSQMYADLSAAERKQVRCHERGLQATLTLVRLVPVHHVTADLLALVDGGDCVA</sequence>
<dbReference type="RefSeq" id="WP_145227712.1">
    <property type="nucleotide sequence ID" value="NZ_VIVQ01000001.1"/>
</dbReference>
<accession>A0A561ECD1</accession>
<protein>
    <submittedName>
        <fullName evidence="1">Uncharacterized protein</fullName>
    </submittedName>
</protein>
<organism evidence="1 2">
    <name type="scientific">Rudaeicoccus suwonensis</name>
    <dbReference type="NCBI Taxonomy" id="657409"/>
    <lineage>
        <taxon>Bacteria</taxon>
        <taxon>Bacillati</taxon>
        <taxon>Actinomycetota</taxon>
        <taxon>Actinomycetes</taxon>
        <taxon>Micrococcales</taxon>
        <taxon>Dermacoccaceae</taxon>
        <taxon>Rudaeicoccus</taxon>
    </lineage>
</organism>
<proteinExistence type="predicted"/>
<evidence type="ECO:0000313" key="1">
    <source>
        <dbReference type="EMBL" id="TWE13262.1"/>
    </source>
</evidence>
<comment type="caution">
    <text evidence="1">The sequence shown here is derived from an EMBL/GenBank/DDBJ whole genome shotgun (WGS) entry which is preliminary data.</text>
</comment>
<gene>
    <name evidence="1" type="ORF">BKA23_2091</name>
</gene>
<dbReference type="AlphaFoldDB" id="A0A561ECD1"/>
<evidence type="ECO:0000313" key="2">
    <source>
        <dbReference type="Proteomes" id="UP000318297"/>
    </source>
</evidence>
<reference evidence="1 2" key="1">
    <citation type="submission" date="2019-06" db="EMBL/GenBank/DDBJ databases">
        <title>Sequencing the genomes of 1000 actinobacteria strains.</title>
        <authorList>
            <person name="Klenk H.-P."/>
        </authorList>
    </citation>
    <scope>NUCLEOTIDE SEQUENCE [LARGE SCALE GENOMIC DNA]</scope>
    <source>
        <strain evidence="1 2">DSM 19560</strain>
    </source>
</reference>
<dbReference type="Proteomes" id="UP000318297">
    <property type="component" value="Unassembled WGS sequence"/>
</dbReference>